<evidence type="ECO:0000256" key="2">
    <source>
        <dbReference type="ARBA" id="ARBA00011779"/>
    </source>
</evidence>
<feature type="transmembrane region" description="Helical" evidence="9">
    <location>
        <begin position="56"/>
        <end position="85"/>
    </location>
</feature>
<evidence type="ECO:0000256" key="9">
    <source>
        <dbReference type="RuleBase" id="RU366001"/>
    </source>
</evidence>
<evidence type="ECO:0000256" key="1">
    <source>
        <dbReference type="ARBA" id="ARBA00004651"/>
    </source>
</evidence>
<dbReference type="PROSITE" id="PS50928">
    <property type="entry name" value="ABC_TM1"/>
    <property type="match status" value="1"/>
</dbReference>
<dbReference type="PANTHER" id="PTHR30406">
    <property type="entry name" value="SULFATE TRANSPORT SYSTEM PERMEASE PROTEIN"/>
    <property type="match status" value="1"/>
</dbReference>
<evidence type="ECO:0000313" key="12">
    <source>
        <dbReference type="Proteomes" id="UP000068210"/>
    </source>
</evidence>
<dbReference type="InterPro" id="IPR000515">
    <property type="entry name" value="MetI-like"/>
</dbReference>
<comment type="function">
    <text evidence="8">Part of the ABC transporter complex CysAWTP (TC 3.A.1.6.1) involved in sulfate/thiosulfate import. Probably responsible for the translocation of the substrate across the membrane.</text>
</comment>
<evidence type="ECO:0000256" key="6">
    <source>
        <dbReference type="ARBA" id="ARBA00023032"/>
    </source>
</evidence>
<comment type="similarity">
    <text evidence="9">Belongs to the binding-protein-dependent transport system permease family. CysTW subfamily.</text>
</comment>
<comment type="subcellular location">
    <subcellularLocation>
        <location evidence="1">Cell membrane</location>
        <topology evidence="1">Multi-pass membrane protein</topology>
    </subcellularLocation>
</comment>
<comment type="caution">
    <text evidence="9">Lacks conserved residue(s) required for the propagation of feature annotation.</text>
</comment>
<dbReference type="PANTHER" id="PTHR30406:SF8">
    <property type="entry name" value="SULFATE TRANSPORT SYSTEM PERMEASE PROTEIN CYST"/>
    <property type="match status" value="1"/>
</dbReference>
<reference evidence="11 12" key="1">
    <citation type="journal article" date="2015" name="PLoS ONE">
        <title>Azotobacter Genomes: The Genome of Azotobacter chroococcum NCIMB 8003 (ATCC 4412).</title>
        <authorList>
            <person name="Robson R.L."/>
            <person name="Jones R."/>
            <person name="Robson R.M."/>
            <person name="Schwartz A."/>
            <person name="Richardson T.H."/>
        </authorList>
    </citation>
    <scope>NUCLEOTIDE SEQUENCE [LARGE SCALE GENOMIC DNA]</scope>
    <source>
        <strain evidence="11 12">NCIMB 8003</strain>
    </source>
</reference>
<comment type="subunit">
    <text evidence="2">The complex is composed of two ATP-binding proteins (CysA), two transmembrane proteins (CysT and CysW) and a solute-binding protein (CysP).</text>
</comment>
<dbReference type="InterPro" id="IPR035906">
    <property type="entry name" value="MetI-like_sf"/>
</dbReference>
<accession>A0A0C4WLR3</accession>
<keyword evidence="6 9" id="KW-0764">Sulfate transport</keyword>
<dbReference type="NCBIfam" id="TIGR00969">
    <property type="entry name" value="3a0106s02"/>
    <property type="match status" value="1"/>
</dbReference>
<keyword evidence="4 9" id="KW-0812">Transmembrane</keyword>
<feature type="transmembrane region" description="Helical" evidence="9">
    <location>
        <begin position="97"/>
        <end position="119"/>
    </location>
</feature>
<dbReference type="GO" id="GO:0015419">
    <property type="term" value="F:ABC-type sulfate transporter activity"/>
    <property type="evidence" value="ECO:0007669"/>
    <property type="project" value="UniProtKB-UniRule"/>
</dbReference>
<evidence type="ECO:0000256" key="3">
    <source>
        <dbReference type="ARBA" id="ARBA00022448"/>
    </source>
</evidence>
<comment type="function">
    <text evidence="9">Part of the ABC transporter complex (TC 3.A.1.6.1) involved in sulfate/thiosulfate import.</text>
</comment>
<keyword evidence="12" id="KW-1185">Reference proteome</keyword>
<organism evidence="11 12">
    <name type="scientific">Azotobacter chroococcum NCIMB 8003</name>
    <dbReference type="NCBI Taxonomy" id="1328314"/>
    <lineage>
        <taxon>Bacteria</taxon>
        <taxon>Pseudomonadati</taxon>
        <taxon>Pseudomonadota</taxon>
        <taxon>Gammaproteobacteria</taxon>
        <taxon>Pseudomonadales</taxon>
        <taxon>Pseudomonadaceae</taxon>
        <taxon>Azotobacter</taxon>
    </lineage>
</organism>
<evidence type="ECO:0000256" key="8">
    <source>
        <dbReference type="ARBA" id="ARBA00025323"/>
    </source>
</evidence>
<protein>
    <recommendedName>
        <fullName evidence="9">Sulfate transport system permease protein CysT</fullName>
    </recommendedName>
</protein>
<dbReference type="Pfam" id="PF00528">
    <property type="entry name" value="BPD_transp_1"/>
    <property type="match status" value="1"/>
</dbReference>
<evidence type="ECO:0000256" key="4">
    <source>
        <dbReference type="ARBA" id="ARBA00022692"/>
    </source>
</evidence>
<dbReference type="Proteomes" id="UP000068210">
    <property type="component" value="Chromosome"/>
</dbReference>
<evidence type="ECO:0000313" key="11">
    <source>
        <dbReference type="EMBL" id="AJE21146.1"/>
    </source>
</evidence>
<name>A0A0C4WLR3_9GAMM</name>
<dbReference type="RefSeq" id="WP_039803535.1">
    <property type="nucleotide sequence ID" value="NZ_CP010415.1"/>
</dbReference>
<dbReference type="SUPFAM" id="SSF161098">
    <property type="entry name" value="MetI-like"/>
    <property type="match status" value="1"/>
</dbReference>
<keyword evidence="5 9" id="KW-1133">Transmembrane helix</keyword>
<evidence type="ECO:0000256" key="7">
    <source>
        <dbReference type="ARBA" id="ARBA00023136"/>
    </source>
</evidence>
<dbReference type="STRING" id="1328314.Achr_16890"/>
<dbReference type="GO" id="GO:0005886">
    <property type="term" value="C:plasma membrane"/>
    <property type="evidence" value="ECO:0007669"/>
    <property type="project" value="UniProtKB-SubCell"/>
</dbReference>
<feature type="transmembrane region" description="Helical" evidence="9">
    <location>
        <begin position="131"/>
        <end position="155"/>
    </location>
</feature>
<sequence length="272" mass="28935">MSRRISPVIPGFGLTLGYTLVYLSLLVLIPLGAMFVHASQLSWGEFWAVISAPRVLAALKLSFGTALAAALLNGVIGILLAWVLVRYTFPGRKLIDAMIDLPFALPTAVAGIALTALYAPAGPVGQLAGEFGLKIAYTPLGIALALTFVTLPFVVRTLQPVLADIPREVEEAAACLGASPWQTFRHVLLPALLPAWLTGFALAFARGIGEYGSVIFIAGNMPGKTEILPLLIMVKLDQYDYTGATSIGVLMLVVSFALLLPLNLLQRRIATP</sequence>
<evidence type="ECO:0000256" key="5">
    <source>
        <dbReference type="ARBA" id="ARBA00022989"/>
    </source>
</evidence>
<dbReference type="EMBL" id="CP010415">
    <property type="protein sequence ID" value="AJE21146.1"/>
    <property type="molecule type" value="Genomic_DNA"/>
</dbReference>
<dbReference type="GeneID" id="61931466"/>
<dbReference type="InterPro" id="IPR005667">
    <property type="entry name" value="Sulph_transpt2"/>
</dbReference>
<keyword evidence="7 9" id="KW-0472">Membrane</keyword>
<dbReference type="HOGENOM" id="CLU_016047_14_0_6"/>
<dbReference type="AlphaFoldDB" id="A0A0C4WLR3"/>
<feature type="transmembrane region" description="Helical" evidence="9">
    <location>
        <begin position="241"/>
        <end position="265"/>
    </location>
</feature>
<keyword evidence="3 9" id="KW-0813">Transport</keyword>
<proteinExistence type="inferred from homology"/>
<feature type="transmembrane region" description="Helical" evidence="9">
    <location>
        <begin position="12"/>
        <end position="36"/>
    </location>
</feature>
<feature type="transmembrane region" description="Helical" evidence="9">
    <location>
        <begin position="187"/>
        <end position="205"/>
    </location>
</feature>
<feature type="domain" description="ABC transmembrane type-1" evidence="10">
    <location>
        <begin position="59"/>
        <end position="262"/>
    </location>
</feature>
<evidence type="ECO:0000259" key="10">
    <source>
        <dbReference type="PROSITE" id="PS50928"/>
    </source>
</evidence>
<dbReference type="KEGG" id="acx:Achr_16890"/>
<dbReference type="Gene3D" id="1.10.3720.10">
    <property type="entry name" value="MetI-like"/>
    <property type="match status" value="1"/>
</dbReference>
<dbReference type="NCBIfam" id="TIGR02139">
    <property type="entry name" value="permease_CysT"/>
    <property type="match status" value="1"/>
</dbReference>
<dbReference type="CDD" id="cd06261">
    <property type="entry name" value="TM_PBP2"/>
    <property type="match status" value="1"/>
</dbReference>
<gene>
    <name evidence="11" type="primary">cysT</name>
    <name evidence="11" type="ORF">Achr_16890</name>
</gene>
<dbReference type="FunFam" id="1.10.3720.10:FF:000004">
    <property type="entry name" value="Sulfate transport system permease protein CysT"/>
    <property type="match status" value="1"/>
</dbReference>
<dbReference type="InterPro" id="IPR011865">
    <property type="entry name" value="CysT_permease"/>
</dbReference>